<keyword evidence="1" id="KW-0732">Signal</keyword>
<evidence type="ECO:0000256" key="2">
    <source>
        <dbReference type="ARBA" id="ARBA00023157"/>
    </source>
</evidence>
<dbReference type="Pfam" id="PF13385">
    <property type="entry name" value="Laminin_G_3"/>
    <property type="match status" value="1"/>
</dbReference>
<dbReference type="GO" id="GO:0004553">
    <property type="term" value="F:hydrolase activity, hydrolyzing O-glycosyl compounds"/>
    <property type="evidence" value="ECO:0007669"/>
    <property type="project" value="UniProtKB-ARBA"/>
</dbReference>
<keyword evidence="6" id="KW-1185">Reference proteome</keyword>
<evidence type="ECO:0000256" key="3">
    <source>
        <dbReference type="SAM" id="Phobius"/>
    </source>
</evidence>
<dbReference type="InterPro" id="IPR036388">
    <property type="entry name" value="WH-like_DNA-bd_sf"/>
</dbReference>
<dbReference type="InterPro" id="IPR051677">
    <property type="entry name" value="AfsR-DnrI-RedD_regulator"/>
</dbReference>
<keyword evidence="3" id="KW-0472">Membrane</keyword>
<dbReference type="Gene3D" id="2.60.120.200">
    <property type="match status" value="1"/>
</dbReference>
<dbReference type="Gene3D" id="1.10.10.10">
    <property type="entry name" value="Winged helix-like DNA-binding domain superfamily/Winged helix DNA-binding domain"/>
    <property type="match status" value="1"/>
</dbReference>
<sequence>MQCIYRSNWGYAFFGALFFLLFPFHSIAKNSLEEYVFLSTETNGNIKQDLLEGYRAFILSPGASGIHLFNEANKFMENNDSEILTFIATQDFAESFLKPGSDSISRFVAIPGEQTIENIPDCLAKNKRLFVFTPEATAFSYSLEELACSYRVPVGFPAETRAGFEGKPENDLVVFYLDAALKNLPDSLKQHPEKTPQLFNERTGKLPNFFVTRHKEIFDVYHQHFSKQKWYTANVIFDNLPIEGITWKELPQLESFGKIHTTQTELSPYKDGYHFSPDVFTFNSFTSESTKIFYARQKDLKDGMVLMLPFEQNVDNAVATNTEIPYSNIEYRKDSLRGWCAVFNGKDNYIDYDTDIELNDNFTVSAWIKPTDISGNRSIIGKGKALSVKFRDGNLLFTSPGIKDHVIDSAVVKINEWQQITFVISIGKTVRFFKNGELVGIDTAANIRSTEYSLLIGTNLWDESFHGMMDDLTIWDRALSDVEVERLYQQGIKRETEPASFSWLWLLPLAVLLAGFMVLLLRKRKHRISKPSYSTPKTIISLKEKRKNTGPSIQFFGGFKIINRDGEDLTSRFSTRRKQLFVLVLIATLRENGLSSKQLTNHLWAGYPAESAKNNRGTQVQRIREIIEQNSGINIEYNNRKWVITLDDDVYCDLADYFLLIEQFKQSIKTGIHSGLLNKILLIIEKGALLPHMDDVWLDDFKSKISDELLETLLPLYLDETFMQNHEAVLRLSQALLIFDPLNETILSYKIKALLKLGKNTQAHESLEHFEKYYQQCYAQPFGKTISELLEIS</sequence>
<keyword evidence="2" id="KW-1015">Disulfide bond</keyword>
<evidence type="ECO:0000256" key="1">
    <source>
        <dbReference type="ARBA" id="ARBA00022729"/>
    </source>
</evidence>
<dbReference type="GO" id="GO:0006355">
    <property type="term" value="P:regulation of DNA-templated transcription"/>
    <property type="evidence" value="ECO:0007669"/>
    <property type="project" value="TreeGrafter"/>
</dbReference>
<accession>A0A399T6Z0</accession>
<feature type="domain" description="LamG-like jellyroll fold" evidence="4">
    <location>
        <begin position="360"/>
        <end position="482"/>
    </location>
</feature>
<dbReference type="GO" id="GO:0003677">
    <property type="term" value="F:DNA binding"/>
    <property type="evidence" value="ECO:0007669"/>
    <property type="project" value="TreeGrafter"/>
</dbReference>
<protein>
    <recommendedName>
        <fullName evidence="4">LamG-like jellyroll fold domain-containing protein</fullName>
    </recommendedName>
</protein>
<dbReference type="PANTHER" id="PTHR35807">
    <property type="entry name" value="TRANSCRIPTIONAL REGULATOR REDD-RELATED"/>
    <property type="match status" value="1"/>
</dbReference>
<evidence type="ECO:0000313" key="5">
    <source>
        <dbReference type="EMBL" id="RIJ49937.1"/>
    </source>
</evidence>
<organism evidence="5 6">
    <name type="scientific">Maribellus luteus</name>
    <dbReference type="NCBI Taxonomy" id="2305463"/>
    <lineage>
        <taxon>Bacteria</taxon>
        <taxon>Pseudomonadati</taxon>
        <taxon>Bacteroidota</taxon>
        <taxon>Bacteroidia</taxon>
        <taxon>Marinilabiliales</taxon>
        <taxon>Prolixibacteraceae</taxon>
        <taxon>Maribellus</taxon>
    </lineage>
</organism>
<dbReference type="PANTHER" id="PTHR35807:SF1">
    <property type="entry name" value="TRANSCRIPTIONAL REGULATOR REDD"/>
    <property type="match status" value="1"/>
</dbReference>
<dbReference type="SUPFAM" id="SSF49899">
    <property type="entry name" value="Concanavalin A-like lectins/glucanases"/>
    <property type="match status" value="1"/>
</dbReference>
<proteinExistence type="predicted"/>
<gene>
    <name evidence="5" type="ORF">D1614_04125</name>
</gene>
<name>A0A399T6Z0_9BACT</name>
<evidence type="ECO:0000313" key="6">
    <source>
        <dbReference type="Proteomes" id="UP000265926"/>
    </source>
</evidence>
<reference evidence="5 6" key="1">
    <citation type="submission" date="2018-08" db="EMBL/GenBank/DDBJ databases">
        <title>Pallidiluteibacterium maritimus gen. nov., sp. nov., isolated from coastal sediment.</title>
        <authorList>
            <person name="Zhou L.Y."/>
        </authorList>
    </citation>
    <scope>NUCLEOTIDE SEQUENCE [LARGE SCALE GENOMIC DNA]</scope>
    <source>
        <strain evidence="5 6">XSD2</strain>
    </source>
</reference>
<dbReference type="Proteomes" id="UP000265926">
    <property type="component" value="Unassembled WGS sequence"/>
</dbReference>
<dbReference type="InterPro" id="IPR013320">
    <property type="entry name" value="ConA-like_dom_sf"/>
</dbReference>
<dbReference type="OrthoDB" id="1110630at2"/>
<comment type="caution">
    <text evidence="5">The sequence shown here is derived from an EMBL/GenBank/DDBJ whole genome shotgun (WGS) entry which is preliminary data.</text>
</comment>
<dbReference type="RefSeq" id="WP_119436625.1">
    <property type="nucleotide sequence ID" value="NZ_QWGR01000002.1"/>
</dbReference>
<evidence type="ECO:0000259" key="4">
    <source>
        <dbReference type="SMART" id="SM00560"/>
    </source>
</evidence>
<keyword evidence="3" id="KW-1133">Transmembrane helix</keyword>
<dbReference type="EMBL" id="QWGR01000002">
    <property type="protein sequence ID" value="RIJ49937.1"/>
    <property type="molecule type" value="Genomic_DNA"/>
</dbReference>
<feature type="transmembrane region" description="Helical" evidence="3">
    <location>
        <begin position="503"/>
        <end position="521"/>
    </location>
</feature>
<dbReference type="AlphaFoldDB" id="A0A399T6Z0"/>
<dbReference type="InterPro" id="IPR006558">
    <property type="entry name" value="LamG-like"/>
</dbReference>
<dbReference type="GO" id="GO:0005975">
    <property type="term" value="P:carbohydrate metabolic process"/>
    <property type="evidence" value="ECO:0007669"/>
    <property type="project" value="UniProtKB-ARBA"/>
</dbReference>
<dbReference type="SMART" id="SM00560">
    <property type="entry name" value="LamGL"/>
    <property type="match status" value="1"/>
</dbReference>
<keyword evidence="3" id="KW-0812">Transmembrane</keyword>